<dbReference type="GeneID" id="29068948"/>
<protein>
    <submittedName>
        <fullName evidence="1">Uncharacterized protein</fullName>
    </submittedName>
</protein>
<dbReference type="RefSeq" id="YP_009292433.1">
    <property type="nucleotide sequence ID" value="NC_031122.1"/>
</dbReference>
<dbReference type="KEGG" id="vg:29068948"/>
<proteinExistence type="predicted"/>
<dbReference type="Proteomes" id="UP000201149">
    <property type="component" value="Segment"/>
</dbReference>
<gene>
    <name evidence="1" type="primary">42</name>
    <name evidence="1" type="ORF">SEA_EYRE_42</name>
</gene>
<name>A0A1B3AZZ7_9CAUD</name>
<dbReference type="EMBL" id="KX557277">
    <property type="protein sequence ID" value="AOE44322.1"/>
    <property type="molecule type" value="Genomic_DNA"/>
</dbReference>
<evidence type="ECO:0000313" key="1">
    <source>
        <dbReference type="EMBL" id="AOE44322.1"/>
    </source>
</evidence>
<evidence type="ECO:0000313" key="2">
    <source>
        <dbReference type="Proteomes" id="UP000201149"/>
    </source>
</evidence>
<organism evidence="1 2">
    <name type="scientific">Gordonia phage Eyre</name>
    <dbReference type="NCBI Taxonomy" id="1887646"/>
    <lineage>
        <taxon>Viruses</taxon>
        <taxon>Duplodnaviria</taxon>
        <taxon>Heunggongvirae</taxon>
        <taxon>Uroviricota</taxon>
        <taxon>Caudoviricetes</taxon>
        <taxon>Eyrevirus</taxon>
        <taxon>Eyrevirus eyre</taxon>
    </lineage>
</organism>
<accession>A0A1B3AZZ7</accession>
<keyword evidence="2" id="KW-1185">Reference proteome</keyword>
<sequence length="52" mass="5611">MNLVDPQHESPTHVDDVECVVCARKLTGLLVRIVTGLCVACERAYGIRGSGQ</sequence>
<reference evidence="2" key="1">
    <citation type="submission" date="2016-07" db="EMBL/GenBank/DDBJ databases">
        <authorList>
            <person name="Florea S."/>
            <person name="Webb J.S."/>
            <person name="Jaromczyk J."/>
            <person name="Schardl C.L."/>
        </authorList>
    </citation>
    <scope>NUCLEOTIDE SEQUENCE [LARGE SCALE GENOMIC DNA]</scope>
</reference>